<keyword evidence="1" id="KW-0472">Membrane</keyword>
<keyword evidence="1" id="KW-0812">Transmembrane</keyword>
<gene>
    <name evidence="2" type="ORF">F0562_012728</name>
</gene>
<reference evidence="2 3" key="1">
    <citation type="submission" date="2019-09" db="EMBL/GenBank/DDBJ databases">
        <title>A chromosome-level genome assembly of the Chinese tupelo Nyssa sinensis.</title>
        <authorList>
            <person name="Yang X."/>
            <person name="Kang M."/>
            <person name="Yang Y."/>
            <person name="Xiong H."/>
            <person name="Wang M."/>
            <person name="Zhang Z."/>
            <person name="Wang Z."/>
            <person name="Wu H."/>
            <person name="Ma T."/>
            <person name="Liu J."/>
            <person name="Xi Z."/>
        </authorList>
    </citation>
    <scope>NUCLEOTIDE SEQUENCE [LARGE SCALE GENOMIC DNA]</scope>
    <source>
        <strain evidence="2">J267</strain>
        <tissue evidence="2">Leaf</tissue>
    </source>
</reference>
<name>A0A5J4ZWB6_9ASTE</name>
<organism evidence="2 3">
    <name type="scientific">Nyssa sinensis</name>
    <dbReference type="NCBI Taxonomy" id="561372"/>
    <lineage>
        <taxon>Eukaryota</taxon>
        <taxon>Viridiplantae</taxon>
        <taxon>Streptophyta</taxon>
        <taxon>Embryophyta</taxon>
        <taxon>Tracheophyta</taxon>
        <taxon>Spermatophyta</taxon>
        <taxon>Magnoliopsida</taxon>
        <taxon>eudicotyledons</taxon>
        <taxon>Gunneridae</taxon>
        <taxon>Pentapetalae</taxon>
        <taxon>asterids</taxon>
        <taxon>Cornales</taxon>
        <taxon>Nyssaceae</taxon>
        <taxon>Nyssa</taxon>
    </lineage>
</organism>
<keyword evidence="3" id="KW-1185">Reference proteome</keyword>
<dbReference type="InterPro" id="IPR010605">
    <property type="entry name" value="DUF1191"/>
</dbReference>
<sequence length="248" mass="26975">MSSTSMKSEAQGIKSARLLDLIIRDYTFGSYNKYFRTGMVHTVHLPANLSGIGVNAARFRCGSLRRYGAQVMEFHLGLLAYNSGADVNFSNPFELGIQAEKNPITIDFSNTTRVNATAGLIPLCASFERDGKVTLANQVSPNVCVVTGHGHFGLVIESPLVPVRKKVSRWKVAVGTSIGASLGAFLLGLLLIALLVKVKNKARMEEMERRAYEEEALQVSMVGHVRAPTAPVSRTIPSIEHELRPPPA</sequence>
<dbReference type="GO" id="GO:0016020">
    <property type="term" value="C:membrane"/>
    <property type="evidence" value="ECO:0007669"/>
    <property type="project" value="TreeGrafter"/>
</dbReference>
<evidence type="ECO:0000256" key="1">
    <source>
        <dbReference type="SAM" id="Phobius"/>
    </source>
</evidence>
<dbReference type="AlphaFoldDB" id="A0A5J4ZWB6"/>
<proteinExistence type="predicted"/>
<protein>
    <submittedName>
        <fullName evidence="2">Uncharacterized protein</fullName>
    </submittedName>
</protein>
<keyword evidence="1" id="KW-1133">Transmembrane helix</keyword>
<dbReference type="PANTHER" id="PTHR33512:SF1">
    <property type="entry name" value="PROTEIN, PUTATIVE (DUF1191)-RELATED"/>
    <property type="match status" value="1"/>
</dbReference>
<evidence type="ECO:0000313" key="3">
    <source>
        <dbReference type="Proteomes" id="UP000325577"/>
    </source>
</evidence>
<dbReference type="Pfam" id="PF06697">
    <property type="entry name" value="DUF1191"/>
    <property type="match status" value="1"/>
</dbReference>
<dbReference type="Proteomes" id="UP000325577">
    <property type="component" value="Linkage Group LG5"/>
</dbReference>
<dbReference type="EMBL" id="CM018048">
    <property type="protein sequence ID" value="KAA8521958.1"/>
    <property type="molecule type" value="Genomic_DNA"/>
</dbReference>
<accession>A0A5J4ZWB6</accession>
<feature type="transmembrane region" description="Helical" evidence="1">
    <location>
        <begin position="172"/>
        <end position="196"/>
    </location>
</feature>
<evidence type="ECO:0000313" key="2">
    <source>
        <dbReference type="EMBL" id="KAA8521958.1"/>
    </source>
</evidence>
<dbReference type="OrthoDB" id="1101105at2759"/>
<dbReference type="PANTHER" id="PTHR33512">
    <property type="entry name" value="PROTEIN, PUTATIVE (DUF1191)-RELATED"/>
    <property type="match status" value="1"/>
</dbReference>